<evidence type="ECO:0000313" key="1">
    <source>
        <dbReference type="EMBL" id="KAK3247743.1"/>
    </source>
</evidence>
<dbReference type="AlphaFoldDB" id="A0AAE0C4W1"/>
<comment type="caution">
    <text evidence="1">The sequence shown here is derived from an EMBL/GenBank/DDBJ whole genome shotgun (WGS) entry which is preliminary data.</text>
</comment>
<keyword evidence="2" id="KW-1185">Reference proteome</keyword>
<evidence type="ECO:0000313" key="2">
    <source>
        <dbReference type="Proteomes" id="UP001190700"/>
    </source>
</evidence>
<organism evidence="1 2">
    <name type="scientific">Cymbomonas tetramitiformis</name>
    <dbReference type="NCBI Taxonomy" id="36881"/>
    <lineage>
        <taxon>Eukaryota</taxon>
        <taxon>Viridiplantae</taxon>
        <taxon>Chlorophyta</taxon>
        <taxon>Pyramimonadophyceae</taxon>
        <taxon>Pyramimonadales</taxon>
        <taxon>Pyramimonadaceae</taxon>
        <taxon>Cymbomonas</taxon>
    </lineage>
</organism>
<reference evidence="1 2" key="1">
    <citation type="journal article" date="2015" name="Genome Biol. Evol.">
        <title>Comparative Genomics of a Bacterivorous Green Alga Reveals Evolutionary Causalities and Consequences of Phago-Mixotrophic Mode of Nutrition.</title>
        <authorList>
            <person name="Burns J.A."/>
            <person name="Paasch A."/>
            <person name="Narechania A."/>
            <person name="Kim E."/>
        </authorList>
    </citation>
    <scope>NUCLEOTIDE SEQUENCE [LARGE SCALE GENOMIC DNA]</scope>
    <source>
        <strain evidence="1 2">PLY_AMNH</strain>
    </source>
</reference>
<dbReference type="Proteomes" id="UP001190700">
    <property type="component" value="Unassembled WGS sequence"/>
</dbReference>
<dbReference type="EMBL" id="LGRX02028690">
    <property type="protein sequence ID" value="KAK3247743.1"/>
    <property type="molecule type" value="Genomic_DNA"/>
</dbReference>
<name>A0AAE0C4W1_9CHLO</name>
<sequence>MCTAVLTKSGAETGETLIGHYDFQLSDNVVQKMHYGNLTIYEKSIVYRPMNVHLAEDIFCANYVGGAGSEFKKVVTDGTMSDNVDPYSDKMPSLYACAIGFEEQILYR</sequence>
<accession>A0AAE0C4W1</accession>
<proteinExistence type="predicted"/>
<gene>
    <name evidence="1" type="ORF">CYMTET_42776</name>
</gene>
<protein>
    <submittedName>
        <fullName evidence="1">Uncharacterized protein</fullName>
    </submittedName>
</protein>